<feature type="domain" description="Major facilitator superfamily (MFS) profile" evidence="8">
    <location>
        <begin position="24"/>
        <end position="469"/>
    </location>
</feature>
<dbReference type="InterPro" id="IPR020846">
    <property type="entry name" value="MFS_dom"/>
</dbReference>
<dbReference type="EMBL" id="BAAAGS010000009">
    <property type="protein sequence ID" value="GAA0519816.1"/>
    <property type="molecule type" value="Genomic_DNA"/>
</dbReference>
<keyword evidence="10" id="KW-1185">Reference proteome</keyword>
<dbReference type="RefSeq" id="WP_009948524.1">
    <property type="nucleotide sequence ID" value="NZ_BAAAGS010000009.1"/>
</dbReference>
<keyword evidence="2" id="KW-0813">Transport</keyword>
<feature type="transmembrane region" description="Helical" evidence="7">
    <location>
        <begin position="347"/>
        <end position="380"/>
    </location>
</feature>
<keyword evidence="3" id="KW-1003">Cell membrane</keyword>
<organism evidence="9 10">
    <name type="scientific">Saccharopolyspora erythraea</name>
    <name type="common">Streptomyces erythraeus</name>
    <dbReference type="NCBI Taxonomy" id="1836"/>
    <lineage>
        <taxon>Bacteria</taxon>
        <taxon>Bacillati</taxon>
        <taxon>Actinomycetota</taxon>
        <taxon>Actinomycetes</taxon>
        <taxon>Pseudonocardiales</taxon>
        <taxon>Pseudonocardiaceae</taxon>
        <taxon>Saccharopolyspora</taxon>
    </lineage>
</organism>
<proteinExistence type="predicted"/>
<dbReference type="PROSITE" id="PS50850">
    <property type="entry name" value="MFS"/>
    <property type="match status" value="1"/>
</dbReference>
<feature type="transmembrane region" description="Helical" evidence="7">
    <location>
        <begin position="245"/>
        <end position="263"/>
    </location>
</feature>
<evidence type="ECO:0000256" key="1">
    <source>
        <dbReference type="ARBA" id="ARBA00004651"/>
    </source>
</evidence>
<evidence type="ECO:0000256" key="4">
    <source>
        <dbReference type="ARBA" id="ARBA00022692"/>
    </source>
</evidence>
<feature type="transmembrane region" description="Helical" evidence="7">
    <location>
        <begin position="24"/>
        <end position="46"/>
    </location>
</feature>
<feature type="transmembrane region" description="Helical" evidence="7">
    <location>
        <begin position="58"/>
        <end position="77"/>
    </location>
</feature>
<evidence type="ECO:0000256" key="6">
    <source>
        <dbReference type="ARBA" id="ARBA00023136"/>
    </source>
</evidence>
<dbReference type="Gene3D" id="1.20.1720.10">
    <property type="entry name" value="Multidrug resistance protein D"/>
    <property type="match status" value="1"/>
</dbReference>
<evidence type="ECO:0000313" key="10">
    <source>
        <dbReference type="Proteomes" id="UP001500729"/>
    </source>
</evidence>
<feature type="transmembrane region" description="Helical" evidence="7">
    <location>
        <begin position="142"/>
        <end position="163"/>
    </location>
</feature>
<dbReference type="Gene3D" id="1.20.1250.20">
    <property type="entry name" value="MFS general substrate transporter like domains"/>
    <property type="match status" value="1"/>
</dbReference>
<accession>A0ABP3MG96</accession>
<dbReference type="PANTHER" id="PTHR42718">
    <property type="entry name" value="MAJOR FACILITATOR SUPERFAMILY MULTIDRUG TRANSPORTER MFSC"/>
    <property type="match status" value="1"/>
</dbReference>
<dbReference type="CDD" id="cd17321">
    <property type="entry name" value="MFS_MMR_MDR_like"/>
    <property type="match status" value="1"/>
</dbReference>
<dbReference type="InterPro" id="IPR036259">
    <property type="entry name" value="MFS_trans_sf"/>
</dbReference>
<dbReference type="InterPro" id="IPR011701">
    <property type="entry name" value="MFS"/>
</dbReference>
<evidence type="ECO:0000256" key="7">
    <source>
        <dbReference type="SAM" id="Phobius"/>
    </source>
</evidence>
<sequence>MTADLSRAQHTAPPQRAARLSRGLVLTIAFGAVLQALNASTMAVAMVDIREQFQAGAATSWLISGLYLATAVGSPTAGRLADLFGPRRVFLSSLALTVLASVAAPFSPSLGWLIAFRVLLGIGTCAAYPAGVALLRQEADRLGLPLPAGALSALAIGGQVMIAGGPVIGGVLVQYWGWPAIFLVNLPLGLVGVVLALVWLPRDRRRAPSGESVLGRLDLVGAGLFAAVIAVLMLFLLSLSEQPRWWLLAVWVLLTAGFAAYELRARRPFVDVRVLVRNRPLTGTYLRTALTYVAFYVVFYGFPMWLESARGLDPAQVGLVVLPIALTAMVSVAGAGRLLRRMGHWPVLLAGSVALLVGGLLLTGLHAGSAVVVLVLVAAVLGIPNGFNNIGNQTALYGQADAADAGIASGLYRTSQYVGANIAAAVIELCFAGTASDPGMHRLGTVVAVISAVLLVGALAGLAGGRVRR</sequence>
<name>A0ABP3MG96_SACER</name>
<keyword evidence="4 7" id="KW-0812">Transmembrane</keyword>
<gene>
    <name evidence="9" type="ORF">GCM10009533_18680</name>
</gene>
<dbReference type="SUPFAM" id="SSF103473">
    <property type="entry name" value="MFS general substrate transporter"/>
    <property type="match status" value="1"/>
</dbReference>
<feature type="transmembrane region" description="Helical" evidence="7">
    <location>
        <begin position="443"/>
        <end position="463"/>
    </location>
</feature>
<dbReference type="Proteomes" id="UP001500729">
    <property type="component" value="Unassembled WGS sequence"/>
</dbReference>
<evidence type="ECO:0000313" key="9">
    <source>
        <dbReference type="EMBL" id="GAA0519816.1"/>
    </source>
</evidence>
<comment type="subcellular location">
    <subcellularLocation>
        <location evidence="1">Cell membrane</location>
        <topology evidence="1">Multi-pass membrane protein</topology>
    </subcellularLocation>
</comment>
<feature type="transmembrane region" description="Helical" evidence="7">
    <location>
        <begin position="89"/>
        <end position="106"/>
    </location>
</feature>
<feature type="transmembrane region" description="Helical" evidence="7">
    <location>
        <begin position="315"/>
        <end position="335"/>
    </location>
</feature>
<dbReference type="PANTHER" id="PTHR42718:SF46">
    <property type="entry name" value="BLR6921 PROTEIN"/>
    <property type="match status" value="1"/>
</dbReference>
<keyword evidence="6 7" id="KW-0472">Membrane</keyword>
<feature type="transmembrane region" description="Helical" evidence="7">
    <location>
        <begin position="284"/>
        <end position="303"/>
    </location>
</feature>
<evidence type="ECO:0000256" key="2">
    <source>
        <dbReference type="ARBA" id="ARBA00022448"/>
    </source>
</evidence>
<evidence type="ECO:0000259" key="8">
    <source>
        <dbReference type="PROSITE" id="PS50850"/>
    </source>
</evidence>
<dbReference type="Pfam" id="PF07690">
    <property type="entry name" value="MFS_1"/>
    <property type="match status" value="1"/>
</dbReference>
<feature type="transmembrane region" description="Helical" evidence="7">
    <location>
        <begin position="219"/>
        <end position="239"/>
    </location>
</feature>
<feature type="transmembrane region" description="Helical" evidence="7">
    <location>
        <begin position="175"/>
        <end position="199"/>
    </location>
</feature>
<comment type="caution">
    <text evidence="9">The sequence shown here is derived from an EMBL/GenBank/DDBJ whole genome shotgun (WGS) entry which is preliminary data.</text>
</comment>
<protein>
    <submittedName>
        <fullName evidence="9">MFS transporter</fullName>
    </submittedName>
</protein>
<keyword evidence="5 7" id="KW-1133">Transmembrane helix</keyword>
<reference evidence="10" key="1">
    <citation type="journal article" date="2019" name="Int. J. Syst. Evol. Microbiol.">
        <title>The Global Catalogue of Microorganisms (GCM) 10K type strain sequencing project: providing services to taxonomists for standard genome sequencing and annotation.</title>
        <authorList>
            <consortium name="The Broad Institute Genomics Platform"/>
            <consortium name="The Broad Institute Genome Sequencing Center for Infectious Disease"/>
            <person name="Wu L."/>
            <person name="Ma J."/>
        </authorList>
    </citation>
    <scope>NUCLEOTIDE SEQUENCE [LARGE SCALE GENOMIC DNA]</scope>
    <source>
        <strain evidence="10">JCM 10303</strain>
    </source>
</reference>
<evidence type="ECO:0000256" key="5">
    <source>
        <dbReference type="ARBA" id="ARBA00022989"/>
    </source>
</evidence>
<feature type="transmembrane region" description="Helical" evidence="7">
    <location>
        <begin position="112"/>
        <end position="135"/>
    </location>
</feature>
<evidence type="ECO:0000256" key="3">
    <source>
        <dbReference type="ARBA" id="ARBA00022475"/>
    </source>
</evidence>